<dbReference type="EMBL" id="CAJVPJ010001420">
    <property type="protein sequence ID" value="CAG8590532.1"/>
    <property type="molecule type" value="Genomic_DNA"/>
</dbReference>
<dbReference type="InterPro" id="IPR014756">
    <property type="entry name" value="Ig_E-set"/>
</dbReference>
<evidence type="ECO:0000313" key="5">
    <source>
        <dbReference type="Proteomes" id="UP000789572"/>
    </source>
</evidence>
<reference evidence="4" key="1">
    <citation type="submission" date="2021-06" db="EMBL/GenBank/DDBJ databases">
        <authorList>
            <person name="Kallberg Y."/>
            <person name="Tangrot J."/>
            <person name="Rosling A."/>
        </authorList>
    </citation>
    <scope>NUCLEOTIDE SEQUENCE</scope>
    <source>
        <strain evidence="4">IA702</strain>
    </source>
</reference>
<evidence type="ECO:0000313" key="4">
    <source>
        <dbReference type="EMBL" id="CAG8590532.1"/>
    </source>
</evidence>
<accession>A0A9N9C768</accession>
<dbReference type="Pfam" id="PF02221">
    <property type="entry name" value="E1_DerP2_DerF2"/>
    <property type="match status" value="1"/>
</dbReference>
<comment type="caution">
    <text evidence="4">The sequence shown here is derived from an EMBL/GenBank/DDBJ whole genome shotgun (WGS) entry which is preliminary data.</text>
</comment>
<dbReference type="AlphaFoldDB" id="A0A9N9C768"/>
<feature type="chain" id="PRO_5040430191" description="Phosphatidylglycerol/phosphatidylinositol transfer protein" evidence="2">
    <location>
        <begin position="21"/>
        <end position="153"/>
    </location>
</feature>
<dbReference type="Gene3D" id="2.60.40.770">
    <property type="match status" value="1"/>
</dbReference>
<dbReference type="SMART" id="SM00737">
    <property type="entry name" value="ML"/>
    <property type="match status" value="1"/>
</dbReference>
<name>A0A9N9C768_9GLOM</name>
<gene>
    <name evidence="4" type="ORF">POCULU_LOCUS6951</name>
</gene>
<dbReference type="InterPro" id="IPR003172">
    <property type="entry name" value="ML_dom"/>
</dbReference>
<feature type="signal peptide" evidence="2">
    <location>
        <begin position="1"/>
        <end position="20"/>
    </location>
</feature>
<dbReference type="Proteomes" id="UP000789572">
    <property type="component" value="Unassembled WGS sequence"/>
</dbReference>
<protein>
    <recommendedName>
        <fullName evidence="1">Phosphatidylglycerol/phosphatidylinositol transfer protein</fullName>
    </recommendedName>
</protein>
<keyword evidence="2" id="KW-0732">Signal</keyword>
<dbReference type="OrthoDB" id="6409159at2759"/>
<evidence type="ECO:0000256" key="1">
    <source>
        <dbReference type="ARBA" id="ARBA00016056"/>
    </source>
</evidence>
<proteinExistence type="predicted"/>
<evidence type="ECO:0000259" key="3">
    <source>
        <dbReference type="SMART" id="SM00737"/>
    </source>
</evidence>
<keyword evidence="5" id="KW-1185">Reference proteome</keyword>
<sequence length="153" mass="17272">MKHPVFFLFFALITTSVINAIPRGFLSKRATQFYQCIYNGTDIPPLNVSVLPDPIVSGQDVTFGISGTATTDITEATVRIYLYDGHSFYRNYMGNLCELYKSCPVKKDTKFDFPFTTKPNGLPATYFIEVWISKNGTDFHCATTYNDLSPSKY</sequence>
<dbReference type="SUPFAM" id="SSF81296">
    <property type="entry name" value="E set domains"/>
    <property type="match status" value="1"/>
</dbReference>
<organism evidence="4 5">
    <name type="scientific">Paraglomus occultum</name>
    <dbReference type="NCBI Taxonomy" id="144539"/>
    <lineage>
        <taxon>Eukaryota</taxon>
        <taxon>Fungi</taxon>
        <taxon>Fungi incertae sedis</taxon>
        <taxon>Mucoromycota</taxon>
        <taxon>Glomeromycotina</taxon>
        <taxon>Glomeromycetes</taxon>
        <taxon>Paraglomerales</taxon>
        <taxon>Paraglomeraceae</taxon>
        <taxon>Paraglomus</taxon>
    </lineage>
</organism>
<feature type="domain" description="MD-2-related lipid-recognition" evidence="3">
    <location>
        <begin position="33"/>
        <end position="146"/>
    </location>
</feature>
<evidence type="ECO:0000256" key="2">
    <source>
        <dbReference type="SAM" id="SignalP"/>
    </source>
</evidence>